<dbReference type="AlphaFoldDB" id="A0A812ELY9"/>
<keyword evidence="3" id="KW-1185">Reference proteome</keyword>
<proteinExistence type="predicted"/>
<evidence type="ECO:0000313" key="3">
    <source>
        <dbReference type="Proteomes" id="UP000597762"/>
    </source>
</evidence>
<organism evidence="2 3">
    <name type="scientific">Acanthosepion pharaonis</name>
    <name type="common">Pharaoh cuttlefish</name>
    <name type="synonym">Sepia pharaonis</name>
    <dbReference type="NCBI Taxonomy" id="158019"/>
    <lineage>
        <taxon>Eukaryota</taxon>
        <taxon>Metazoa</taxon>
        <taxon>Spiralia</taxon>
        <taxon>Lophotrochozoa</taxon>
        <taxon>Mollusca</taxon>
        <taxon>Cephalopoda</taxon>
        <taxon>Coleoidea</taxon>
        <taxon>Decapodiformes</taxon>
        <taxon>Sepiida</taxon>
        <taxon>Sepiina</taxon>
        <taxon>Sepiidae</taxon>
        <taxon>Acanthosepion</taxon>
    </lineage>
</organism>
<comment type="caution">
    <text evidence="2">The sequence shown here is derived from an EMBL/GenBank/DDBJ whole genome shotgun (WGS) entry which is preliminary data.</text>
</comment>
<feature type="compositionally biased region" description="Polar residues" evidence="1">
    <location>
        <begin position="151"/>
        <end position="176"/>
    </location>
</feature>
<evidence type="ECO:0000256" key="1">
    <source>
        <dbReference type="SAM" id="MobiDB-lite"/>
    </source>
</evidence>
<accession>A0A812ELY9</accession>
<dbReference type="Proteomes" id="UP000597762">
    <property type="component" value="Unassembled WGS sequence"/>
</dbReference>
<name>A0A812ELY9_ACAPH</name>
<sequence>MPENTHALHAYGVPEQMDEGRIGGVRLRICKTLPLNQSAASSCRHELSLCLSVCLSVCLSLSLSVSLSLSLSLSDENDTCQPATVVDKSAEPRSYIVRMHGDGRLLRRNRRHLQELYNPQRQTSINTPIQETSWDDITPPSQQHADPLEVSTPSNNNGYTATDNPGQPVESNQQPELLTKDRPKRARRAPQKYKDFTLHSSFSLLR</sequence>
<dbReference type="EMBL" id="CAHIKZ030005501">
    <property type="protein sequence ID" value="CAE1327554.1"/>
    <property type="molecule type" value="Genomic_DNA"/>
</dbReference>
<protein>
    <submittedName>
        <fullName evidence="2">Uncharacterized protein</fullName>
    </submittedName>
</protein>
<reference evidence="2" key="1">
    <citation type="submission" date="2021-01" db="EMBL/GenBank/DDBJ databases">
        <authorList>
            <person name="Li R."/>
            <person name="Bekaert M."/>
        </authorList>
    </citation>
    <scope>NUCLEOTIDE SEQUENCE</scope>
    <source>
        <strain evidence="2">Farmed</strain>
    </source>
</reference>
<gene>
    <name evidence="2" type="ORF">SPHA_77009</name>
</gene>
<evidence type="ECO:0000313" key="2">
    <source>
        <dbReference type="EMBL" id="CAE1327554.1"/>
    </source>
</evidence>
<feature type="compositionally biased region" description="Polar residues" evidence="1">
    <location>
        <begin position="117"/>
        <end position="132"/>
    </location>
</feature>
<feature type="compositionally biased region" description="Basic residues" evidence="1">
    <location>
        <begin position="182"/>
        <end position="191"/>
    </location>
</feature>
<feature type="region of interest" description="Disordered" evidence="1">
    <location>
        <begin position="116"/>
        <end position="194"/>
    </location>
</feature>